<sequence length="36" mass="3884">MGISKSLASEPRPSDISFLWGRGELGAVLNQGTRPR</sequence>
<dbReference type="AlphaFoldDB" id="A0A5D2WMB5"/>
<dbReference type="EMBL" id="CM017648">
    <property type="protein sequence ID" value="TYJ02703.1"/>
    <property type="molecule type" value="Genomic_DNA"/>
</dbReference>
<protein>
    <submittedName>
        <fullName evidence="1">Uncharacterized protein</fullName>
    </submittedName>
</protein>
<accession>A0A5D2WMB5</accession>
<gene>
    <name evidence="1" type="ORF">E1A91_A13G247700v1</name>
</gene>
<name>A0A5D2WMB5_GOSMU</name>
<proteinExistence type="predicted"/>
<organism evidence="1 2">
    <name type="scientific">Gossypium mustelinum</name>
    <name type="common">Cotton</name>
    <name type="synonym">Gossypium caicoense</name>
    <dbReference type="NCBI Taxonomy" id="34275"/>
    <lineage>
        <taxon>Eukaryota</taxon>
        <taxon>Viridiplantae</taxon>
        <taxon>Streptophyta</taxon>
        <taxon>Embryophyta</taxon>
        <taxon>Tracheophyta</taxon>
        <taxon>Spermatophyta</taxon>
        <taxon>Magnoliopsida</taxon>
        <taxon>eudicotyledons</taxon>
        <taxon>Gunneridae</taxon>
        <taxon>Pentapetalae</taxon>
        <taxon>rosids</taxon>
        <taxon>malvids</taxon>
        <taxon>Malvales</taxon>
        <taxon>Malvaceae</taxon>
        <taxon>Malvoideae</taxon>
        <taxon>Gossypium</taxon>
    </lineage>
</organism>
<evidence type="ECO:0000313" key="1">
    <source>
        <dbReference type="EMBL" id="TYJ02703.1"/>
    </source>
</evidence>
<keyword evidence="2" id="KW-1185">Reference proteome</keyword>
<reference evidence="1 2" key="1">
    <citation type="submission" date="2019-07" db="EMBL/GenBank/DDBJ databases">
        <title>WGS assembly of Gossypium mustelinum.</title>
        <authorList>
            <person name="Chen Z.J."/>
            <person name="Sreedasyam A."/>
            <person name="Ando A."/>
            <person name="Song Q."/>
            <person name="De L."/>
            <person name="Hulse-Kemp A."/>
            <person name="Ding M."/>
            <person name="Ye W."/>
            <person name="Kirkbride R."/>
            <person name="Jenkins J."/>
            <person name="Plott C."/>
            <person name="Lovell J."/>
            <person name="Lin Y.-M."/>
            <person name="Vaughn R."/>
            <person name="Liu B."/>
            <person name="Li W."/>
            <person name="Simpson S."/>
            <person name="Scheffler B."/>
            <person name="Saski C."/>
            <person name="Grover C."/>
            <person name="Hu G."/>
            <person name="Conover J."/>
            <person name="Carlson J."/>
            <person name="Shu S."/>
            <person name="Boston L."/>
            <person name="Williams M."/>
            <person name="Peterson D."/>
            <person name="Mcgee K."/>
            <person name="Jones D."/>
            <person name="Wendel J."/>
            <person name="Stelly D."/>
            <person name="Grimwood J."/>
            <person name="Schmutz J."/>
        </authorList>
    </citation>
    <scope>NUCLEOTIDE SEQUENCE [LARGE SCALE GENOMIC DNA]</scope>
    <source>
        <strain evidence="1">1408120.09</strain>
    </source>
</reference>
<dbReference type="Proteomes" id="UP000323597">
    <property type="component" value="Chromosome A13"/>
</dbReference>
<evidence type="ECO:0000313" key="2">
    <source>
        <dbReference type="Proteomes" id="UP000323597"/>
    </source>
</evidence>